<dbReference type="Proteomes" id="UP000597762">
    <property type="component" value="Unassembled WGS sequence"/>
</dbReference>
<dbReference type="Pfam" id="PF00078">
    <property type="entry name" value="RVT_1"/>
    <property type="match status" value="1"/>
</dbReference>
<sequence>MTGQVLSSGNVTDTFEASNGVKQGCVLATILFNVFFACMLSQGLQDLEQGVYIHDCLDGYFFDVCHLTATTKSPQDLLQEVLFAGDCTLVAHEESDLQLMLDNFSDASKFFGLKVSLGKTEVLHQPTPNTNTSASTIVINNTQLANIEHFKYLESIISHDSSLDKEIDSDSEQQSAQSTQQFG</sequence>
<dbReference type="OrthoDB" id="425014at2759"/>
<dbReference type="InterPro" id="IPR000477">
    <property type="entry name" value="RT_dom"/>
</dbReference>
<gene>
    <name evidence="3" type="ORF">SPHA_16333</name>
</gene>
<dbReference type="PANTHER" id="PTHR47027">
    <property type="entry name" value="REVERSE TRANSCRIPTASE DOMAIN-CONTAINING PROTEIN"/>
    <property type="match status" value="1"/>
</dbReference>
<comment type="caution">
    <text evidence="3">The sequence shown here is derived from an EMBL/GenBank/DDBJ whole genome shotgun (WGS) entry which is preliminary data.</text>
</comment>
<dbReference type="EMBL" id="CAHIKZ030000572">
    <property type="protein sequence ID" value="CAE1227265.1"/>
    <property type="molecule type" value="Genomic_DNA"/>
</dbReference>
<name>A0A812BFB7_ACAPH</name>
<evidence type="ECO:0000313" key="3">
    <source>
        <dbReference type="EMBL" id="CAE1227265.1"/>
    </source>
</evidence>
<feature type="compositionally biased region" description="Polar residues" evidence="1">
    <location>
        <begin position="172"/>
        <end position="183"/>
    </location>
</feature>
<dbReference type="AlphaFoldDB" id="A0A812BFB7"/>
<dbReference type="PANTHER" id="PTHR47027:SF30">
    <property type="entry name" value="THAP-TYPE DOMAIN-CONTAINING PROTEIN"/>
    <property type="match status" value="1"/>
</dbReference>
<feature type="domain" description="Reverse transcriptase" evidence="2">
    <location>
        <begin position="12"/>
        <end position="127"/>
    </location>
</feature>
<proteinExistence type="predicted"/>
<evidence type="ECO:0000259" key="2">
    <source>
        <dbReference type="Pfam" id="PF00078"/>
    </source>
</evidence>
<reference evidence="3" key="1">
    <citation type="submission" date="2021-01" db="EMBL/GenBank/DDBJ databases">
        <authorList>
            <person name="Li R."/>
            <person name="Bekaert M."/>
        </authorList>
    </citation>
    <scope>NUCLEOTIDE SEQUENCE</scope>
    <source>
        <strain evidence="3">Farmed</strain>
    </source>
</reference>
<evidence type="ECO:0000313" key="4">
    <source>
        <dbReference type="Proteomes" id="UP000597762"/>
    </source>
</evidence>
<evidence type="ECO:0000256" key="1">
    <source>
        <dbReference type="SAM" id="MobiDB-lite"/>
    </source>
</evidence>
<organism evidence="3 4">
    <name type="scientific">Acanthosepion pharaonis</name>
    <name type="common">Pharaoh cuttlefish</name>
    <name type="synonym">Sepia pharaonis</name>
    <dbReference type="NCBI Taxonomy" id="158019"/>
    <lineage>
        <taxon>Eukaryota</taxon>
        <taxon>Metazoa</taxon>
        <taxon>Spiralia</taxon>
        <taxon>Lophotrochozoa</taxon>
        <taxon>Mollusca</taxon>
        <taxon>Cephalopoda</taxon>
        <taxon>Coleoidea</taxon>
        <taxon>Decapodiformes</taxon>
        <taxon>Sepiida</taxon>
        <taxon>Sepiina</taxon>
        <taxon>Sepiidae</taxon>
        <taxon>Acanthosepion</taxon>
    </lineage>
</organism>
<keyword evidence="4" id="KW-1185">Reference proteome</keyword>
<feature type="region of interest" description="Disordered" evidence="1">
    <location>
        <begin position="163"/>
        <end position="183"/>
    </location>
</feature>
<accession>A0A812BFB7</accession>
<protein>
    <recommendedName>
        <fullName evidence="2">Reverse transcriptase domain-containing protein</fullName>
    </recommendedName>
</protein>